<evidence type="ECO:0000313" key="2">
    <source>
        <dbReference type="EMBL" id="ALU30952.1"/>
    </source>
</evidence>
<organism evidence="2 3">
    <name type="scientific">Sulfolobus acidocaldarius</name>
    <dbReference type="NCBI Taxonomy" id="2285"/>
    <lineage>
        <taxon>Archaea</taxon>
        <taxon>Thermoproteota</taxon>
        <taxon>Thermoprotei</taxon>
        <taxon>Sulfolobales</taxon>
        <taxon>Sulfolobaceae</taxon>
        <taxon>Sulfolobus</taxon>
    </lineage>
</organism>
<dbReference type="NCBIfam" id="NF011156">
    <property type="entry name" value="PRK14562.1-1"/>
    <property type="match status" value="1"/>
</dbReference>
<dbReference type="InterPro" id="IPR002848">
    <property type="entry name" value="Translin_fam"/>
</dbReference>
<gene>
    <name evidence="2" type="ORF">ATZ20_01550</name>
</gene>
<dbReference type="PaxDb" id="1435377-SUSAZ_07685"/>
<dbReference type="GO" id="GO:0046872">
    <property type="term" value="F:metal ion binding"/>
    <property type="evidence" value="ECO:0007669"/>
    <property type="project" value="UniProtKB-KW"/>
</dbReference>
<dbReference type="OMA" id="TTDMVRG"/>
<dbReference type="SUPFAM" id="SSF74784">
    <property type="entry name" value="Translin"/>
    <property type="match status" value="1"/>
</dbReference>
<dbReference type="STRING" id="1435377.SUSAZ_07685"/>
<dbReference type="OrthoDB" id="26985at2157"/>
<reference evidence="2 3" key="1">
    <citation type="submission" date="2015-12" db="EMBL/GenBank/DDBJ databases">
        <title>A stable core within a dynamic pangenome in Sulfolobus acidocaldarius.</title>
        <authorList>
            <person name="Anderson R."/>
            <person name="Kouris A."/>
            <person name="Seward C."/>
            <person name="Campbell K."/>
            <person name="Whitaker R."/>
        </authorList>
    </citation>
    <scope>NUCLEOTIDE SEQUENCE [LARGE SCALE GENOMIC DNA]</scope>
    <source>
        <strain evidence="2 3">NG05B_CO5_07</strain>
    </source>
</reference>
<dbReference type="CDD" id="cd14820">
    <property type="entry name" value="TRAX"/>
    <property type="match status" value="1"/>
</dbReference>
<dbReference type="RefSeq" id="WP_011278436.1">
    <property type="nucleotide sequence ID" value="NZ_BHWZ01000004.1"/>
</dbReference>
<proteinExistence type="predicted"/>
<dbReference type="Gene3D" id="1.20.58.2140">
    <property type="match status" value="1"/>
</dbReference>
<accession>A0A0U3GRM6</accession>
<name>A0A0U3GRM6_9CREN</name>
<evidence type="ECO:0000313" key="3">
    <source>
        <dbReference type="Proteomes" id="UP000060043"/>
    </source>
</evidence>
<feature type="binding site" evidence="1">
    <location>
        <position position="127"/>
    </location>
    <ligand>
        <name>Mg(2+)</name>
        <dbReference type="ChEBI" id="CHEBI:18420"/>
    </ligand>
</feature>
<protein>
    <submittedName>
        <fullName evidence="2">Haloacid dehalogenase</fullName>
    </submittedName>
</protein>
<dbReference type="GeneID" id="14552115"/>
<dbReference type="Pfam" id="PF01997">
    <property type="entry name" value="Translin"/>
    <property type="match status" value="1"/>
</dbReference>
<dbReference type="EMBL" id="CP013695">
    <property type="protein sequence ID" value="ALU30952.1"/>
    <property type="molecule type" value="Genomic_DNA"/>
</dbReference>
<dbReference type="AlphaFoldDB" id="A0A0U3GRM6"/>
<evidence type="ECO:0000256" key="1">
    <source>
        <dbReference type="PIRSR" id="PIRSR602848-1"/>
    </source>
</evidence>
<keyword evidence="1" id="KW-0479">Metal-binding</keyword>
<dbReference type="GO" id="GO:0043565">
    <property type="term" value="F:sequence-specific DNA binding"/>
    <property type="evidence" value="ECO:0007669"/>
    <property type="project" value="InterPro"/>
</dbReference>
<sequence length="195" mass="22914">MVTETLKTYITTVVPKLQDRFDAREKAFSISREIIRYAGEAISLSHRFRKDEALNKYKLALEKLDNLKKLIEKYPELLYGEIATAFQEVAEATIVISIYFNQNLLIATDLGIPDAFYILGIADAIGELRRKTLEHLRKKELEEAEKTYQMMEELYELLWELEYPKALVPNLRQKIDAMRRVLEETHHDIFLAYLR</sequence>
<dbReference type="InterPro" id="IPR036081">
    <property type="entry name" value="Translin_sf"/>
</dbReference>
<dbReference type="PANTHER" id="PTHR10741">
    <property type="entry name" value="TRANSLIN AND TRANSLIN ASSOCIATED PROTEIN X"/>
    <property type="match status" value="1"/>
</dbReference>
<dbReference type="Proteomes" id="UP000060043">
    <property type="component" value="Chromosome"/>
</dbReference>
<keyword evidence="1" id="KW-0460">Magnesium</keyword>